<dbReference type="EMBL" id="CAJVCH010380915">
    <property type="protein sequence ID" value="CAG7816894.1"/>
    <property type="molecule type" value="Genomic_DNA"/>
</dbReference>
<gene>
    <name evidence="2" type="ORF">AFUS01_LOCUS27488</name>
</gene>
<reference evidence="2" key="1">
    <citation type="submission" date="2021-06" db="EMBL/GenBank/DDBJ databases">
        <authorList>
            <person name="Hodson N. C."/>
            <person name="Mongue J. A."/>
            <person name="Jaron S. K."/>
        </authorList>
    </citation>
    <scope>NUCLEOTIDE SEQUENCE</scope>
</reference>
<dbReference type="InterPro" id="IPR040141">
    <property type="entry name" value="ZPR1"/>
</dbReference>
<dbReference type="Pfam" id="PF22794">
    <property type="entry name" value="jr-ZPR1"/>
    <property type="match status" value="1"/>
</dbReference>
<evidence type="ECO:0000313" key="3">
    <source>
        <dbReference type="Proteomes" id="UP000708208"/>
    </source>
</evidence>
<feature type="domain" description="ZPR1 jelly-roll" evidence="1">
    <location>
        <begin position="35"/>
        <end position="102"/>
    </location>
</feature>
<dbReference type="GO" id="GO:0005634">
    <property type="term" value="C:nucleus"/>
    <property type="evidence" value="ECO:0007669"/>
    <property type="project" value="TreeGrafter"/>
</dbReference>
<dbReference type="Proteomes" id="UP000708208">
    <property type="component" value="Unassembled WGS sequence"/>
</dbReference>
<dbReference type="PANTHER" id="PTHR10876">
    <property type="entry name" value="ZINC FINGER PROTEIN ZPR1"/>
    <property type="match status" value="1"/>
</dbReference>
<proteinExistence type="predicted"/>
<organism evidence="2 3">
    <name type="scientific">Allacma fusca</name>
    <dbReference type="NCBI Taxonomy" id="39272"/>
    <lineage>
        <taxon>Eukaryota</taxon>
        <taxon>Metazoa</taxon>
        <taxon>Ecdysozoa</taxon>
        <taxon>Arthropoda</taxon>
        <taxon>Hexapoda</taxon>
        <taxon>Collembola</taxon>
        <taxon>Symphypleona</taxon>
        <taxon>Sminthuridae</taxon>
        <taxon>Allacma</taxon>
    </lineage>
</organism>
<dbReference type="AlphaFoldDB" id="A0A8J2KPE9"/>
<sequence>IGGIDISITACRFEWRTFLVSIRIARGLNFCSQYLVTLQCLLCNLKEQLSAENPLISGDSGAPEMKAKMEQFCQKFDRLISCEVPFTVIMDDPAGNSYLQVRHLIKSSISCFLSSPLSLPVHLFSMPEYMALRAPYISV</sequence>
<protein>
    <recommendedName>
        <fullName evidence="1">ZPR1 jelly-roll domain-containing protein</fullName>
    </recommendedName>
</protein>
<dbReference type="InterPro" id="IPR056180">
    <property type="entry name" value="ZPR1_jr_dom"/>
</dbReference>
<evidence type="ECO:0000313" key="2">
    <source>
        <dbReference type="EMBL" id="CAG7816894.1"/>
    </source>
</evidence>
<comment type="caution">
    <text evidence="2">The sequence shown here is derived from an EMBL/GenBank/DDBJ whole genome shotgun (WGS) entry which is preliminary data.</text>
</comment>
<dbReference type="OrthoDB" id="308464at2759"/>
<evidence type="ECO:0000259" key="1">
    <source>
        <dbReference type="Pfam" id="PF22794"/>
    </source>
</evidence>
<keyword evidence="3" id="KW-1185">Reference proteome</keyword>
<accession>A0A8J2KPE9</accession>
<dbReference type="PANTHER" id="PTHR10876:SF0">
    <property type="entry name" value="ZINC FINGER PROTEIN ZPR1"/>
    <property type="match status" value="1"/>
</dbReference>
<feature type="non-terminal residue" evidence="2">
    <location>
        <position position="1"/>
    </location>
</feature>
<name>A0A8J2KPE9_9HEXA</name>